<dbReference type="EMBL" id="CP011371">
    <property type="protein sequence ID" value="AKJ28199.1"/>
    <property type="molecule type" value="Genomic_DNA"/>
</dbReference>
<evidence type="ECO:0000313" key="3">
    <source>
        <dbReference type="Proteomes" id="UP000035352"/>
    </source>
</evidence>
<gene>
    <name evidence="2" type="ORF">AAW51_1508</name>
</gene>
<dbReference type="Pfam" id="PF12697">
    <property type="entry name" value="Abhydrolase_6"/>
    <property type="match status" value="1"/>
</dbReference>
<dbReference type="KEGG" id="pbh:AAW51_1508"/>
<protein>
    <recommendedName>
        <fullName evidence="1">AB hydrolase-1 domain-containing protein</fullName>
    </recommendedName>
</protein>
<keyword evidence="3" id="KW-1185">Reference proteome</keyword>
<dbReference type="SUPFAM" id="SSF53474">
    <property type="entry name" value="alpha/beta-Hydrolases"/>
    <property type="match status" value="1"/>
</dbReference>
<sequence length="240" mass="26431">MRAAFEFAASHFARHDEFPGGDGHPVIVFPGLAADIGALGPLCRFCANLGYDARDWGRGVNTGPQGGLDDWLDDLCDDVLAHVRRTGRKVSLVGWSLGGIYAREVAKKIPKAVRQVITLGSPFAGDDRSDAGWLWHLLSVEPALGKPLLRERLRRAPPVPTTSIYSRTDGVVAWQCCIEPEAPQCESIEISDASHIGLIWNTKVWRVVADRLSQPEHRWRPYSTRPEREADFALDADGLG</sequence>
<evidence type="ECO:0000259" key="1">
    <source>
        <dbReference type="Pfam" id="PF12697"/>
    </source>
</evidence>
<organism evidence="2 3">
    <name type="scientific">Caldimonas brevitalea</name>
    <dbReference type="NCBI Taxonomy" id="413882"/>
    <lineage>
        <taxon>Bacteria</taxon>
        <taxon>Pseudomonadati</taxon>
        <taxon>Pseudomonadota</taxon>
        <taxon>Betaproteobacteria</taxon>
        <taxon>Burkholderiales</taxon>
        <taxon>Sphaerotilaceae</taxon>
        <taxon>Caldimonas</taxon>
    </lineage>
</organism>
<evidence type="ECO:0000313" key="2">
    <source>
        <dbReference type="EMBL" id="AKJ28199.1"/>
    </source>
</evidence>
<dbReference type="STRING" id="413882.AAW51_1508"/>
<accession>A0A0G3BFH3</accession>
<reference evidence="2 3" key="1">
    <citation type="submission" date="2015-05" db="EMBL/GenBank/DDBJ databases">
        <authorList>
            <person name="Tang B."/>
            <person name="Yu Y."/>
        </authorList>
    </citation>
    <scope>NUCLEOTIDE SEQUENCE [LARGE SCALE GENOMIC DNA]</scope>
    <source>
        <strain evidence="2 3">DSM 7029</strain>
    </source>
</reference>
<dbReference type="InterPro" id="IPR000073">
    <property type="entry name" value="AB_hydrolase_1"/>
</dbReference>
<name>A0A0G3BFH3_9BURK</name>
<dbReference type="PATRIC" id="fig|413882.6.peg.1583"/>
<dbReference type="Proteomes" id="UP000035352">
    <property type="component" value="Chromosome"/>
</dbReference>
<dbReference type="Gene3D" id="3.40.50.1820">
    <property type="entry name" value="alpha/beta hydrolase"/>
    <property type="match status" value="1"/>
</dbReference>
<proteinExistence type="predicted"/>
<dbReference type="AlphaFoldDB" id="A0A0G3BFH3"/>
<dbReference type="InterPro" id="IPR029058">
    <property type="entry name" value="AB_hydrolase_fold"/>
</dbReference>
<feature type="domain" description="AB hydrolase-1" evidence="1">
    <location>
        <begin position="46"/>
        <end position="185"/>
    </location>
</feature>